<reference evidence="2" key="2">
    <citation type="submission" date="2020-08" db="EMBL/GenBank/DDBJ databases">
        <title>Draft Genome Sequence of Cumin Blight Pathogen Alternaria burnsii.</title>
        <authorList>
            <person name="Feng Z."/>
        </authorList>
    </citation>
    <scope>NUCLEOTIDE SEQUENCE</scope>
    <source>
        <strain evidence="2">CBS107.38</strain>
    </source>
</reference>
<dbReference type="AlphaFoldDB" id="A0A8H7BCH2"/>
<reference evidence="2" key="1">
    <citation type="submission" date="2020-01" db="EMBL/GenBank/DDBJ databases">
        <authorList>
            <person name="Feng Z.H.Z."/>
        </authorList>
    </citation>
    <scope>NUCLEOTIDE SEQUENCE</scope>
    <source>
        <strain evidence="2">CBS107.38</strain>
    </source>
</reference>
<evidence type="ECO:0000313" key="2">
    <source>
        <dbReference type="EMBL" id="KAF7680903.1"/>
    </source>
</evidence>
<sequence>MAHDANFVGNRLRLSVFLQCMEHGEMPARPSRFRRSAQIMAEPARSFAPLSSRVNCGVPALEAYNGPLVLTSKASMETTAIMSDVAEEAATDDESLGNNINKEGEKISEDSIPTTVAEKTTRNNKGLSSNPKRRLPVNELALLRTTTLDGLPTQVDAAVSFTTPIAVIDPIEESQIRFADFSQLDRH</sequence>
<organism evidence="2 3">
    <name type="scientific">Alternaria burnsii</name>
    <dbReference type="NCBI Taxonomy" id="1187904"/>
    <lineage>
        <taxon>Eukaryota</taxon>
        <taxon>Fungi</taxon>
        <taxon>Dikarya</taxon>
        <taxon>Ascomycota</taxon>
        <taxon>Pezizomycotina</taxon>
        <taxon>Dothideomycetes</taxon>
        <taxon>Pleosporomycetidae</taxon>
        <taxon>Pleosporales</taxon>
        <taxon>Pleosporineae</taxon>
        <taxon>Pleosporaceae</taxon>
        <taxon>Alternaria</taxon>
        <taxon>Alternaria sect. Alternaria</taxon>
    </lineage>
</organism>
<gene>
    <name evidence="2" type="ORF">GT037_002554</name>
</gene>
<dbReference type="RefSeq" id="XP_038790893.1">
    <property type="nucleotide sequence ID" value="XM_038927601.1"/>
</dbReference>
<name>A0A8H7BCH2_9PLEO</name>
<keyword evidence="3" id="KW-1185">Reference proteome</keyword>
<evidence type="ECO:0000256" key="1">
    <source>
        <dbReference type="SAM" id="MobiDB-lite"/>
    </source>
</evidence>
<proteinExistence type="predicted"/>
<dbReference type="Proteomes" id="UP000596902">
    <property type="component" value="Unassembled WGS sequence"/>
</dbReference>
<protein>
    <submittedName>
        <fullName evidence="2">Uncharacterized protein</fullName>
    </submittedName>
</protein>
<feature type="region of interest" description="Disordered" evidence="1">
    <location>
        <begin position="110"/>
        <end position="133"/>
    </location>
</feature>
<dbReference type="GeneID" id="62200779"/>
<dbReference type="EMBL" id="JAAABM010000002">
    <property type="protein sequence ID" value="KAF7680903.1"/>
    <property type="molecule type" value="Genomic_DNA"/>
</dbReference>
<comment type="caution">
    <text evidence="2">The sequence shown here is derived from an EMBL/GenBank/DDBJ whole genome shotgun (WGS) entry which is preliminary data.</text>
</comment>
<feature type="compositionally biased region" description="Polar residues" evidence="1">
    <location>
        <begin position="111"/>
        <end position="130"/>
    </location>
</feature>
<evidence type="ECO:0000313" key="3">
    <source>
        <dbReference type="Proteomes" id="UP000596902"/>
    </source>
</evidence>
<accession>A0A8H7BCH2</accession>